<proteinExistence type="predicted"/>
<reference evidence="1" key="1">
    <citation type="submission" date="2019-04" db="EMBL/GenBank/DDBJ databases">
        <authorList>
            <consortium name="Pathogen Informatics"/>
        </authorList>
    </citation>
    <scope>NUCLEOTIDE SEQUENCE</scope>
    <source>
        <strain evidence="1">GPSC156</strain>
    </source>
</reference>
<evidence type="ECO:0000313" key="1">
    <source>
        <dbReference type="EMBL" id="VNP27912.1"/>
    </source>
</evidence>
<protein>
    <submittedName>
        <fullName evidence="1">Site-specific DNA recombinase</fullName>
    </submittedName>
</protein>
<sequence length="53" mass="5879">MDNDWNGLADLIANLIAKYAGALDLDNLPDPTPAKNQEMKNIFDMAKTQIETD</sequence>
<accession>A0A4J1T605</accession>
<gene>
    <name evidence="1" type="ORF">SAMEA2796746_01376</name>
</gene>
<organism evidence="1">
    <name type="scientific">Streptococcus pneumoniae</name>
    <dbReference type="NCBI Taxonomy" id="1313"/>
    <lineage>
        <taxon>Bacteria</taxon>
        <taxon>Bacillati</taxon>
        <taxon>Bacillota</taxon>
        <taxon>Bacilli</taxon>
        <taxon>Lactobacillales</taxon>
        <taxon>Streptococcaceae</taxon>
        <taxon>Streptococcus</taxon>
    </lineage>
</organism>
<dbReference type="EMBL" id="CAATGA010000007">
    <property type="protein sequence ID" value="VNP27912.1"/>
    <property type="molecule type" value="Genomic_DNA"/>
</dbReference>
<name>A0A4J1T605_STREE</name>
<dbReference type="AlphaFoldDB" id="A0A4J1T605"/>
<dbReference type="RefSeq" id="WP_054388624.1">
    <property type="nucleotide sequence ID" value="NZ_CNYJ02000070.1"/>
</dbReference>